<name>A0ABV4D453_9LACT</name>
<keyword evidence="1 3" id="KW-0808">Transferase</keyword>
<dbReference type="Proteomes" id="UP001565283">
    <property type="component" value="Unassembled WGS sequence"/>
</dbReference>
<keyword evidence="4" id="KW-1185">Reference proteome</keyword>
<dbReference type="Gene3D" id="3.40.50.2300">
    <property type="match status" value="1"/>
</dbReference>
<dbReference type="Pfam" id="PF02302">
    <property type="entry name" value="PTS_IIB"/>
    <property type="match status" value="1"/>
</dbReference>
<dbReference type="GO" id="GO:0016740">
    <property type="term" value="F:transferase activity"/>
    <property type="evidence" value="ECO:0007669"/>
    <property type="project" value="UniProtKB-KW"/>
</dbReference>
<gene>
    <name evidence="3" type="ORF">AALA52_08720</name>
</gene>
<dbReference type="InterPro" id="IPR013011">
    <property type="entry name" value="PTS_EIIB_2"/>
</dbReference>
<reference evidence="3 4" key="1">
    <citation type="submission" date="2024-03" db="EMBL/GenBank/DDBJ databases">
        <title>Mouse gut bacterial collection (mGBC) of GemPharmatech.</title>
        <authorList>
            <person name="He Y."/>
            <person name="Dong L."/>
            <person name="Wu D."/>
            <person name="Gao X."/>
            <person name="Lin Z."/>
        </authorList>
    </citation>
    <scope>NUCLEOTIDE SEQUENCE [LARGE SCALE GENOMIC DNA]</scope>
    <source>
        <strain evidence="3 4">61-15</strain>
    </source>
</reference>
<feature type="domain" description="PTS EIIB type-2" evidence="2">
    <location>
        <begin position="2"/>
        <end position="91"/>
    </location>
</feature>
<dbReference type="PROSITE" id="PS51099">
    <property type="entry name" value="PTS_EIIB_TYPE_2"/>
    <property type="match status" value="1"/>
</dbReference>
<dbReference type="InterPro" id="IPR003501">
    <property type="entry name" value="PTS_EIIB_2/3"/>
</dbReference>
<evidence type="ECO:0000313" key="4">
    <source>
        <dbReference type="Proteomes" id="UP001565283"/>
    </source>
</evidence>
<keyword evidence="3" id="KW-0762">Sugar transport</keyword>
<dbReference type="SUPFAM" id="SSF52794">
    <property type="entry name" value="PTS system IIB component-like"/>
    <property type="match status" value="1"/>
</dbReference>
<proteinExistence type="predicted"/>
<dbReference type="InterPro" id="IPR036095">
    <property type="entry name" value="PTS_EIIB-like_sf"/>
</dbReference>
<evidence type="ECO:0000259" key="2">
    <source>
        <dbReference type="PROSITE" id="PS51099"/>
    </source>
</evidence>
<sequence length="95" mass="10238">MLKVITVCGNGIGSSNLLAMKVNQIAKANGIEVDARPSDFNAAMGEAADLFVTVDEFANQFPEGKKVAVVRSYVNKKQITEDVLPVLQEIVAEKE</sequence>
<dbReference type="EC" id="2.7.1.-" evidence="3"/>
<dbReference type="RefSeq" id="WP_202230380.1">
    <property type="nucleotide sequence ID" value="NZ_CALPDE010000018.1"/>
</dbReference>
<evidence type="ECO:0000256" key="1">
    <source>
        <dbReference type="ARBA" id="ARBA00022679"/>
    </source>
</evidence>
<comment type="caution">
    <text evidence="3">The sequence shown here is derived from an EMBL/GenBank/DDBJ whole genome shotgun (WGS) entry which is preliminary data.</text>
</comment>
<dbReference type="EMBL" id="JBCLSH010000039">
    <property type="protein sequence ID" value="MEY8444312.1"/>
    <property type="molecule type" value="Genomic_DNA"/>
</dbReference>
<keyword evidence="3" id="KW-0813">Transport</keyword>
<evidence type="ECO:0000313" key="3">
    <source>
        <dbReference type="EMBL" id="MEY8444312.1"/>
    </source>
</evidence>
<accession>A0ABV4D453</accession>
<organism evidence="3 4">
    <name type="scientific">Lactococcus ileimucosae</name>
    <dbReference type="NCBI Taxonomy" id="2941329"/>
    <lineage>
        <taxon>Bacteria</taxon>
        <taxon>Bacillati</taxon>
        <taxon>Bacillota</taxon>
        <taxon>Bacilli</taxon>
        <taxon>Lactobacillales</taxon>
        <taxon>Streptococcaceae</taxon>
        <taxon>Lactococcus</taxon>
    </lineage>
</organism>
<protein>
    <submittedName>
        <fullName evidence="3">PTS sugar transporter subunit IIB</fullName>
        <ecNumber evidence="3">2.7.1.-</ecNumber>
    </submittedName>
</protein>
<dbReference type="CDD" id="cd05563">
    <property type="entry name" value="PTS_IIB_ascorbate"/>
    <property type="match status" value="1"/>
</dbReference>